<organism evidence="2 3">
    <name type="scientific">Vibrio ponticus</name>
    <dbReference type="NCBI Taxonomy" id="265668"/>
    <lineage>
        <taxon>Bacteria</taxon>
        <taxon>Pseudomonadati</taxon>
        <taxon>Pseudomonadota</taxon>
        <taxon>Gammaproteobacteria</taxon>
        <taxon>Vibrionales</taxon>
        <taxon>Vibrionaceae</taxon>
        <taxon>Vibrio</taxon>
    </lineage>
</organism>
<name>A0ABX3FGQ3_9VIBR</name>
<proteinExistence type="predicted"/>
<dbReference type="Proteomes" id="UP000186206">
    <property type="component" value="Unassembled WGS sequence"/>
</dbReference>
<dbReference type="EMBL" id="MJMI01000104">
    <property type="protein sequence ID" value="OLQ89700.1"/>
    <property type="molecule type" value="Genomic_DNA"/>
</dbReference>
<reference evidence="2 3" key="1">
    <citation type="submission" date="2016-09" db="EMBL/GenBank/DDBJ databases">
        <title>Genomic Taxonomy of the Vibrionaceae.</title>
        <authorList>
            <person name="Gonzalez-Castillo A."/>
            <person name="Gomez-Gil B."/>
            <person name="Enciso-Ibarra K."/>
        </authorList>
    </citation>
    <scope>NUCLEOTIDE SEQUENCE [LARGE SCALE GENOMIC DNA]</scope>
    <source>
        <strain evidence="2 3">CAIM 1731</strain>
    </source>
</reference>
<keyword evidence="3" id="KW-1185">Reference proteome</keyword>
<comment type="caution">
    <text evidence="2">The sequence shown here is derived from an EMBL/GenBank/DDBJ whole genome shotgun (WGS) entry which is preliminary data.</text>
</comment>
<sequence>MKRKNSFFDANRLKTILLFIIVNIILFALYQFSALEFYGTVETPRASWSSYTKFHNKNLESLVILVKKADDETQTKSLSYDYRLSKSKGGEYIVIGKSEPAPIRHNRVFYLDERCGLIFSNFAEMTVRNVALRCLY</sequence>
<accession>A0ABX3FGQ3</accession>
<keyword evidence="1" id="KW-0812">Transmembrane</keyword>
<feature type="transmembrane region" description="Helical" evidence="1">
    <location>
        <begin position="12"/>
        <end position="32"/>
    </location>
</feature>
<evidence type="ECO:0000313" key="3">
    <source>
        <dbReference type="Proteomes" id="UP000186206"/>
    </source>
</evidence>
<evidence type="ECO:0000313" key="2">
    <source>
        <dbReference type="EMBL" id="OLQ89700.1"/>
    </source>
</evidence>
<evidence type="ECO:0000256" key="1">
    <source>
        <dbReference type="SAM" id="Phobius"/>
    </source>
</evidence>
<gene>
    <name evidence="2" type="ORF">BIY21_14780</name>
</gene>
<protein>
    <submittedName>
        <fullName evidence="2">Uncharacterized protein</fullName>
    </submittedName>
</protein>
<keyword evidence="1" id="KW-0472">Membrane</keyword>
<keyword evidence="1" id="KW-1133">Transmembrane helix</keyword>